<dbReference type="Proteomes" id="UP000605970">
    <property type="component" value="Unassembled WGS sequence"/>
</dbReference>
<accession>A0A8S9ZGG3</accession>
<name>A0A8S9ZGG3_9BILA</name>
<sequence>MKIILFIFLLLILIKPYESIGNEDPYKTGLRYRKNATKNSQFSTTLTFPTKPLPSSTSIKAKHISQPKPLSKPLKPIKPLTPQHSENISNKLYDISSKELREIFGVDSMKNVLQQNSKFIEATSSSQSDSSNVYYKGSKKY</sequence>
<evidence type="ECO:0000313" key="4">
    <source>
        <dbReference type="Proteomes" id="UP000605970"/>
    </source>
</evidence>
<keyword evidence="2" id="KW-0732">Signal</keyword>
<gene>
    <name evidence="3" type="ORF">Mgra_00008213</name>
</gene>
<organism evidence="3 4">
    <name type="scientific">Meloidogyne graminicola</name>
    <dbReference type="NCBI Taxonomy" id="189291"/>
    <lineage>
        <taxon>Eukaryota</taxon>
        <taxon>Metazoa</taxon>
        <taxon>Ecdysozoa</taxon>
        <taxon>Nematoda</taxon>
        <taxon>Chromadorea</taxon>
        <taxon>Rhabditida</taxon>
        <taxon>Tylenchina</taxon>
        <taxon>Tylenchomorpha</taxon>
        <taxon>Tylenchoidea</taxon>
        <taxon>Meloidogynidae</taxon>
        <taxon>Meloidogyninae</taxon>
        <taxon>Meloidogyne</taxon>
    </lineage>
</organism>
<feature type="region of interest" description="Disordered" evidence="1">
    <location>
        <begin position="53"/>
        <end position="85"/>
    </location>
</feature>
<dbReference type="EMBL" id="JABEBT010000104">
    <property type="protein sequence ID" value="KAF7632365.1"/>
    <property type="molecule type" value="Genomic_DNA"/>
</dbReference>
<feature type="signal peptide" evidence="2">
    <location>
        <begin position="1"/>
        <end position="19"/>
    </location>
</feature>
<evidence type="ECO:0000256" key="2">
    <source>
        <dbReference type="SAM" id="SignalP"/>
    </source>
</evidence>
<proteinExistence type="predicted"/>
<feature type="compositionally biased region" description="Low complexity" evidence="1">
    <location>
        <begin position="67"/>
        <end position="82"/>
    </location>
</feature>
<feature type="region of interest" description="Disordered" evidence="1">
    <location>
        <begin position="121"/>
        <end position="141"/>
    </location>
</feature>
<feature type="chain" id="PRO_5035910280" evidence="2">
    <location>
        <begin position="20"/>
        <end position="141"/>
    </location>
</feature>
<comment type="caution">
    <text evidence="3">The sequence shown here is derived from an EMBL/GenBank/DDBJ whole genome shotgun (WGS) entry which is preliminary data.</text>
</comment>
<reference evidence="3" key="1">
    <citation type="journal article" date="2020" name="Ecol. Evol.">
        <title>Genome structure and content of the rice root-knot nematode (Meloidogyne graminicola).</title>
        <authorList>
            <person name="Phan N.T."/>
            <person name="Danchin E.G.J."/>
            <person name="Klopp C."/>
            <person name="Perfus-Barbeoch L."/>
            <person name="Kozlowski D.K."/>
            <person name="Koutsovoulos G.D."/>
            <person name="Lopez-Roques C."/>
            <person name="Bouchez O."/>
            <person name="Zahm M."/>
            <person name="Besnard G."/>
            <person name="Bellafiore S."/>
        </authorList>
    </citation>
    <scope>NUCLEOTIDE SEQUENCE</scope>
    <source>
        <strain evidence="3">VN-18</strain>
    </source>
</reference>
<evidence type="ECO:0000256" key="1">
    <source>
        <dbReference type="SAM" id="MobiDB-lite"/>
    </source>
</evidence>
<evidence type="ECO:0000313" key="3">
    <source>
        <dbReference type="EMBL" id="KAF7632365.1"/>
    </source>
</evidence>
<keyword evidence="4" id="KW-1185">Reference proteome</keyword>
<dbReference type="AlphaFoldDB" id="A0A8S9ZGG3"/>
<protein>
    <submittedName>
        <fullName evidence="3">Uncharacterized protein</fullName>
    </submittedName>
</protein>